<organism evidence="5 6">
    <name type="scientific">Rhodococcus antarcticus</name>
    <dbReference type="NCBI Taxonomy" id="2987751"/>
    <lineage>
        <taxon>Bacteria</taxon>
        <taxon>Bacillati</taxon>
        <taxon>Actinomycetota</taxon>
        <taxon>Actinomycetes</taxon>
        <taxon>Mycobacteriales</taxon>
        <taxon>Nocardiaceae</taxon>
        <taxon>Rhodococcus</taxon>
    </lineage>
</organism>
<keyword evidence="1 2" id="KW-0238">DNA-binding</keyword>
<dbReference type="InterPro" id="IPR036271">
    <property type="entry name" value="Tet_transcr_reg_TetR-rel_C_sf"/>
</dbReference>
<dbReference type="SUPFAM" id="SSF48498">
    <property type="entry name" value="Tetracyclin repressor-like, C-terminal domain"/>
    <property type="match status" value="1"/>
</dbReference>
<evidence type="ECO:0000256" key="2">
    <source>
        <dbReference type="PROSITE-ProRule" id="PRU00335"/>
    </source>
</evidence>
<dbReference type="InterPro" id="IPR001647">
    <property type="entry name" value="HTH_TetR"/>
</dbReference>
<protein>
    <submittedName>
        <fullName evidence="5">TetR family transcriptional regulator</fullName>
    </submittedName>
</protein>
<dbReference type="RefSeq" id="WP_265384142.1">
    <property type="nucleotide sequence ID" value="NZ_CP110615.1"/>
</dbReference>
<dbReference type="SUPFAM" id="SSF46689">
    <property type="entry name" value="Homeodomain-like"/>
    <property type="match status" value="1"/>
</dbReference>
<evidence type="ECO:0000256" key="1">
    <source>
        <dbReference type="ARBA" id="ARBA00023125"/>
    </source>
</evidence>
<dbReference type="Pfam" id="PF00440">
    <property type="entry name" value="TetR_N"/>
    <property type="match status" value="1"/>
</dbReference>
<dbReference type="Gene3D" id="1.10.357.10">
    <property type="entry name" value="Tetracycline Repressor, domain 2"/>
    <property type="match status" value="1"/>
</dbReference>
<dbReference type="InterPro" id="IPR009057">
    <property type="entry name" value="Homeodomain-like_sf"/>
</dbReference>
<feature type="DNA-binding region" description="H-T-H motif" evidence="2">
    <location>
        <begin position="34"/>
        <end position="53"/>
    </location>
</feature>
<feature type="region of interest" description="Disordered" evidence="3">
    <location>
        <begin position="195"/>
        <end position="214"/>
    </location>
</feature>
<feature type="domain" description="HTH tetR-type" evidence="4">
    <location>
        <begin position="11"/>
        <end position="71"/>
    </location>
</feature>
<keyword evidence="6" id="KW-1185">Reference proteome</keyword>
<evidence type="ECO:0000313" key="6">
    <source>
        <dbReference type="Proteomes" id="UP001164965"/>
    </source>
</evidence>
<reference evidence="5" key="1">
    <citation type="submission" date="2022-10" db="EMBL/GenBank/DDBJ databases">
        <title>Rhodococcus sp.75.</title>
        <authorList>
            <person name="Sun M."/>
        </authorList>
    </citation>
    <scope>NUCLEOTIDE SEQUENCE</scope>
    <source>
        <strain evidence="5">75</strain>
    </source>
</reference>
<dbReference type="PANTHER" id="PTHR30055:SF235">
    <property type="entry name" value="TRANSCRIPTIONAL REGULATORY PROTEIN"/>
    <property type="match status" value="1"/>
</dbReference>
<proteinExistence type="predicted"/>
<dbReference type="InterPro" id="IPR050109">
    <property type="entry name" value="HTH-type_TetR-like_transc_reg"/>
</dbReference>
<sequence>MKPSGRRPGDSGTRDAILAEAREAFSAQGYTATSLRAVARTAGVDPSLVTHFFGSKSGLFDAAVELPMDPATLVGALLSEGVAGLGERIVRAFLVVWDGAPGQGPMLAMLRGAVSHEDSADRLRTLLLRVILRPLVEGIGADQPERRAALVASQVVGLAMTRYVLRFEPITSAAADELAPILGATLQHYLTDQLRPVSTSGPQPRTALGEVAHG</sequence>
<dbReference type="PANTHER" id="PTHR30055">
    <property type="entry name" value="HTH-TYPE TRANSCRIPTIONAL REGULATOR RUTR"/>
    <property type="match status" value="1"/>
</dbReference>
<evidence type="ECO:0000313" key="5">
    <source>
        <dbReference type="EMBL" id="UZJ26038.1"/>
    </source>
</evidence>
<accession>A0ABY6P4D9</accession>
<dbReference type="Pfam" id="PF17920">
    <property type="entry name" value="TetR_C_16"/>
    <property type="match status" value="1"/>
</dbReference>
<dbReference type="PROSITE" id="PS50977">
    <property type="entry name" value="HTH_TETR_2"/>
    <property type="match status" value="1"/>
</dbReference>
<name>A0ABY6P4D9_9NOCA</name>
<gene>
    <name evidence="5" type="ORF">RHODO2019_06295</name>
</gene>
<dbReference type="Gene3D" id="1.10.10.60">
    <property type="entry name" value="Homeodomain-like"/>
    <property type="match status" value="1"/>
</dbReference>
<dbReference type="PRINTS" id="PR00455">
    <property type="entry name" value="HTHTETR"/>
</dbReference>
<evidence type="ECO:0000259" key="4">
    <source>
        <dbReference type="PROSITE" id="PS50977"/>
    </source>
</evidence>
<evidence type="ECO:0000256" key="3">
    <source>
        <dbReference type="SAM" id="MobiDB-lite"/>
    </source>
</evidence>
<dbReference type="EMBL" id="CP110615">
    <property type="protein sequence ID" value="UZJ26038.1"/>
    <property type="molecule type" value="Genomic_DNA"/>
</dbReference>
<dbReference type="Proteomes" id="UP001164965">
    <property type="component" value="Chromosome"/>
</dbReference>
<dbReference type="InterPro" id="IPR041678">
    <property type="entry name" value="TetR_C_16"/>
</dbReference>